<gene>
    <name evidence="2" type="ORF">CSC65_08740</name>
</gene>
<dbReference type="Proteomes" id="UP000788419">
    <property type="component" value="Unassembled WGS sequence"/>
</dbReference>
<comment type="similarity">
    <text evidence="1">Belongs to the PhzF family.</text>
</comment>
<dbReference type="PANTHER" id="PTHR13774:SF32">
    <property type="entry name" value="ANTISENSE-ENHANCING SEQUENCE 1"/>
    <property type="match status" value="1"/>
</dbReference>
<evidence type="ECO:0000313" key="3">
    <source>
        <dbReference type="Proteomes" id="UP000788419"/>
    </source>
</evidence>
<keyword evidence="3" id="KW-1185">Reference proteome</keyword>
<dbReference type="SUPFAM" id="SSF54506">
    <property type="entry name" value="Diaminopimelate epimerase-like"/>
    <property type="match status" value="1"/>
</dbReference>
<dbReference type="Pfam" id="PF02567">
    <property type="entry name" value="PhzC-PhzF"/>
    <property type="match status" value="1"/>
</dbReference>
<evidence type="ECO:0000256" key="1">
    <source>
        <dbReference type="ARBA" id="ARBA00008270"/>
    </source>
</evidence>
<dbReference type="PANTHER" id="PTHR13774">
    <property type="entry name" value="PHENAZINE BIOSYNTHESIS PROTEIN"/>
    <property type="match status" value="1"/>
</dbReference>
<dbReference type="Gene3D" id="3.10.310.10">
    <property type="entry name" value="Diaminopimelate Epimerase, Chain A, domain 1"/>
    <property type="match status" value="2"/>
</dbReference>
<dbReference type="InterPro" id="IPR003719">
    <property type="entry name" value="Phenazine_PhzF-like"/>
</dbReference>
<dbReference type="EMBL" id="PDWN01000007">
    <property type="protein sequence ID" value="KAF1694767.1"/>
    <property type="molecule type" value="Genomic_DNA"/>
</dbReference>
<dbReference type="NCBIfam" id="TIGR00654">
    <property type="entry name" value="PhzF_family"/>
    <property type="match status" value="1"/>
</dbReference>
<reference evidence="2 3" key="1">
    <citation type="submission" date="2017-10" db="EMBL/GenBank/DDBJ databases">
        <title>Whole genome sequencing of members of genus Pseudoxanthomonas.</title>
        <authorList>
            <person name="Kumar S."/>
            <person name="Bansal K."/>
            <person name="Kaur A."/>
            <person name="Patil P."/>
            <person name="Sharma S."/>
            <person name="Patil P.B."/>
        </authorList>
    </citation>
    <scope>NUCLEOTIDE SEQUENCE [LARGE SCALE GENOMIC DNA]</scope>
    <source>
        <strain evidence="2 3">DSM 17801</strain>
    </source>
</reference>
<organism evidence="2 3">
    <name type="scientific">Pseudoxanthomonas daejeonensis</name>
    <dbReference type="NCBI Taxonomy" id="266062"/>
    <lineage>
        <taxon>Bacteria</taxon>
        <taxon>Pseudomonadati</taxon>
        <taxon>Pseudomonadota</taxon>
        <taxon>Gammaproteobacteria</taxon>
        <taxon>Lysobacterales</taxon>
        <taxon>Lysobacteraceae</taxon>
        <taxon>Pseudoxanthomonas</taxon>
    </lineage>
</organism>
<comment type="caution">
    <text evidence="2">The sequence shown here is derived from an EMBL/GenBank/DDBJ whole genome shotgun (WGS) entry which is preliminary data.</text>
</comment>
<proteinExistence type="inferred from homology"/>
<dbReference type="PIRSF" id="PIRSF016184">
    <property type="entry name" value="PhzC_PhzF"/>
    <property type="match status" value="1"/>
</dbReference>
<dbReference type="RefSeq" id="WP_162410195.1">
    <property type="nucleotide sequence ID" value="NZ_PDWN01000007.1"/>
</dbReference>
<accession>A0ABQ6Z7D5</accession>
<name>A0ABQ6Z7D5_9GAMM</name>
<protein>
    <submittedName>
        <fullName evidence="2">Phenazine biosynthesis protein</fullName>
    </submittedName>
</protein>
<evidence type="ECO:0000313" key="2">
    <source>
        <dbReference type="EMBL" id="KAF1694767.1"/>
    </source>
</evidence>
<sequence>MQTRRYIQLDVFAPRPGAGNPLAVVYDAGDIDDAAMQAFAAWTNLSETVFFLPPTAAQADYRIRIFTPRMELPFAGHPSVGAAWAALDAGLARERDGRLVQECAAGLLPVRIDRDGDDVQPSVRSPQARVREDVAAPAWLVADTVWGAARGALAPALWNNGPDWWLLELADEAAVRGLRPDLTAIAGLPGSGKLAVFARGESDSDLVVRAFAPAVGIAEDPATGSVNASIAALLHRHGRLPGRGRRYIANQGREIGRDARLALEVDDEDGVWVGGRVHAVIRGTVDW</sequence>